<reference evidence="3 4" key="1">
    <citation type="submission" date="2019-04" db="EMBL/GenBank/DDBJ databases">
        <title>Azoarcus nasutitermitis sp. nov. isolated from termite nest.</title>
        <authorList>
            <person name="Lin S.-Y."/>
            <person name="Hameed A."/>
            <person name="Hsu Y.-H."/>
            <person name="Young C.-C."/>
        </authorList>
    </citation>
    <scope>NUCLEOTIDE SEQUENCE [LARGE SCALE GENOMIC DNA]</scope>
    <source>
        <strain evidence="3 4">CC-YHH838</strain>
    </source>
</reference>
<dbReference type="Proteomes" id="UP000308430">
    <property type="component" value="Unassembled WGS sequence"/>
</dbReference>
<gene>
    <name evidence="3" type="ORF">E6C76_10375</name>
</gene>
<name>A0A4S4B0B5_9RHOO</name>
<dbReference type="SUPFAM" id="SSF110857">
    <property type="entry name" value="Gamma-glutamyl cyclotransferase-like"/>
    <property type="match status" value="1"/>
</dbReference>
<organism evidence="3 4">
    <name type="scientific">Pseudothauera nasutitermitis</name>
    <dbReference type="NCBI Taxonomy" id="2565930"/>
    <lineage>
        <taxon>Bacteria</taxon>
        <taxon>Pseudomonadati</taxon>
        <taxon>Pseudomonadota</taxon>
        <taxon>Betaproteobacteria</taxon>
        <taxon>Rhodocyclales</taxon>
        <taxon>Zoogloeaceae</taxon>
        <taxon>Pseudothauera</taxon>
    </lineage>
</organism>
<keyword evidence="4" id="KW-1185">Reference proteome</keyword>
<dbReference type="PANTHER" id="PTHR12935">
    <property type="entry name" value="GAMMA-GLUTAMYLCYCLOTRANSFERASE"/>
    <property type="match status" value="1"/>
</dbReference>
<dbReference type="CDD" id="cd06661">
    <property type="entry name" value="GGCT_like"/>
    <property type="match status" value="1"/>
</dbReference>
<dbReference type="InterPro" id="IPR013024">
    <property type="entry name" value="GGCT-like"/>
</dbReference>
<feature type="binding site" evidence="2">
    <location>
        <position position="129"/>
    </location>
    <ligand>
        <name>substrate</name>
    </ligand>
</feature>
<dbReference type="GO" id="GO:0003839">
    <property type="term" value="F:gamma-glutamylcyclotransferase activity"/>
    <property type="evidence" value="ECO:0007669"/>
    <property type="project" value="InterPro"/>
</dbReference>
<dbReference type="Pfam" id="PF13772">
    <property type="entry name" value="AIG2_2"/>
    <property type="match status" value="1"/>
</dbReference>
<dbReference type="OrthoDB" id="141582at2"/>
<dbReference type="InterPro" id="IPR017939">
    <property type="entry name" value="G-Glutamylcylcotransferase"/>
</dbReference>
<dbReference type="PANTHER" id="PTHR12935:SF0">
    <property type="entry name" value="GAMMA-GLUTAMYLCYCLOTRANSFERASE"/>
    <property type="match status" value="1"/>
</dbReference>
<dbReference type="AlphaFoldDB" id="A0A4S4B0B5"/>
<comment type="caution">
    <text evidence="3">The sequence shown here is derived from an EMBL/GenBank/DDBJ whole genome shotgun (WGS) entry which is preliminary data.</text>
</comment>
<keyword evidence="1" id="KW-0456">Lyase</keyword>
<evidence type="ECO:0000256" key="1">
    <source>
        <dbReference type="ARBA" id="ARBA00023239"/>
    </source>
</evidence>
<proteinExistence type="predicted"/>
<dbReference type="EMBL" id="SSOC01000003">
    <property type="protein sequence ID" value="THF65928.1"/>
    <property type="molecule type" value="Genomic_DNA"/>
</dbReference>
<dbReference type="InterPro" id="IPR036568">
    <property type="entry name" value="GGCT-like_sf"/>
</dbReference>
<dbReference type="GO" id="GO:0016740">
    <property type="term" value="F:transferase activity"/>
    <property type="evidence" value="ECO:0007669"/>
    <property type="project" value="UniProtKB-KW"/>
</dbReference>
<dbReference type="RefSeq" id="WP_136348134.1">
    <property type="nucleotide sequence ID" value="NZ_SSOC01000003.1"/>
</dbReference>
<dbReference type="Gene3D" id="3.10.490.10">
    <property type="entry name" value="Gamma-glutamyl cyclotransferase-like"/>
    <property type="match status" value="1"/>
</dbReference>
<protein>
    <submittedName>
        <fullName evidence="3">Gamma-glutamylcyclotransferase</fullName>
    </submittedName>
</protein>
<evidence type="ECO:0000256" key="2">
    <source>
        <dbReference type="PIRSR" id="PIRSR617939-2"/>
    </source>
</evidence>
<evidence type="ECO:0000313" key="4">
    <source>
        <dbReference type="Proteomes" id="UP000308430"/>
    </source>
</evidence>
<evidence type="ECO:0000313" key="3">
    <source>
        <dbReference type="EMBL" id="THF65928.1"/>
    </source>
</evidence>
<accession>A0A4S4B0B5</accession>
<keyword evidence="3" id="KW-0808">Transferase</keyword>
<sequence length="183" mass="19253">MDSSGKQLYFVYGVLMHPERMATCCAAPEAVAVARLGGHGLVFHGQSQVWDGGEEALAPCAGGEVWGVVYALSALDAQRLDAALGVREDGGGLYFLSPAEVVDLDGREHSVLLHVRDVLGDPALPSTEYLRVLVEGARLRGLPAAYAAHLQSLPSRRAAFAVPRQTLFDPLKIAGGDPCASCG</sequence>